<dbReference type="SUPFAM" id="SSF51197">
    <property type="entry name" value="Clavaminate synthase-like"/>
    <property type="match status" value="1"/>
</dbReference>
<sequence>MSTLKGFLHESTKYNDRMKELKEFDETKCGVKGLVDSGIVKIPKLFIRPDDELAEESNHGRSDIQVPIIDLTGINTDHDHRKKIINDLKQASKDYGFFQLLNHGIPQRVLDGMLEGIRRFHEQDADIKKEFYSRDRFKKVKYSSNIDLYQSSAANWRDTLTISLKVSDSVESNELPAACRSSTIEYIDQVTKLGELLLELLAEALGLKQEHLVSKGCAKGCTLVCHYYPACPEPELTLGTSKHTDPGFLTIVLQDQIGGLQVLKNNQWIDVQPHSGSLVVNIGDFLQMISNDEFKSAKHRVVANRVGPRISTACFFIGDIVPPKIYGPIDELVTQENPPLYKEFTVSSYVNKYSSRAINKSTVEDYKLQA</sequence>
<keyword evidence="2 6" id="KW-0479">Metal-binding</keyword>
<dbReference type="Proteomes" id="UP000594638">
    <property type="component" value="Unassembled WGS sequence"/>
</dbReference>
<accession>A0A8S0PTG9</accession>
<gene>
    <name evidence="8" type="ORF">OLEA9_A048946</name>
</gene>
<dbReference type="InterPro" id="IPR027443">
    <property type="entry name" value="IPNS-like_sf"/>
</dbReference>
<dbReference type="GO" id="GO:0031418">
    <property type="term" value="F:L-ascorbic acid binding"/>
    <property type="evidence" value="ECO:0007669"/>
    <property type="project" value="UniProtKB-KW"/>
</dbReference>
<dbReference type="InterPro" id="IPR044861">
    <property type="entry name" value="IPNS-like_FE2OG_OXY"/>
</dbReference>
<name>A0A8S0PTG9_OLEEU</name>
<organism evidence="8 9">
    <name type="scientific">Olea europaea subsp. europaea</name>
    <dbReference type="NCBI Taxonomy" id="158383"/>
    <lineage>
        <taxon>Eukaryota</taxon>
        <taxon>Viridiplantae</taxon>
        <taxon>Streptophyta</taxon>
        <taxon>Embryophyta</taxon>
        <taxon>Tracheophyta</taxon>
        <taxon>Spermatophyta</taxon>
        <taxon>Magnoliopsida</taxon>
        <taxon>eudicotyledons</taxon>
        <taxon>Gunneridae</taxon>
        <taxon>Pentapetalae</taxon>
        <taxon>asterids</taxon>
        <taxon>lamiids</taxon>
        <taxon>Lamiales</taxon>
        <taxon>Oleaceae</taxon>
        <taxon>Oleeae</taxon>
        <taxon>Olea</taxon>
    </lineage>
</organism>
<dbReference type="PANTHER" id="PTHR10209:SF429">
    <property type="entry name" value="1-AMINOCYCLOPROPANE-1-CARBOXYLATE OXIDASE HOMOLOG 1-LIKE"/>
    <property type="match status" value="1"/>
</dbReference>
<evidence type="ECO:0000256" key="1">
    <source>
        <dbReference type="ARBA" id="ARBA00008056"/>
    </source>
</evidence>
<dbReference type="OrthoDB" id="288590at2759"/>
<dbReference type="EMBL" id="CACTIH010000173">
    <property type="protein sequence ID" value="CAA2956070.1"/>
    <property type="molecule type" value="Genomic_DNA"/>
</dbReference>
<dbReference type="FunFam" id="2.60.120.330:FF:000005">
    <property type="entry name" value="1-aminocyclopropane-1-carboxylate oxidase homolog 1"/>
    <property type="match status" value="1"/>
</dbReference>
<reference evidence="8 9" key="1">
    <citation type="submission" date="2019-12" db="EMBL/GenBank/DDBJ databases">
        <authorList>
            <person name="Alioto T."/>
            <person name="Alioto T."/>
            <person name="Gomez Garrido J."/>
        </authorList>
    </citation>
    <scope>NUCLEOTIDE SEQUENCE [LARGE SCALE GENOMIC DNA]</scope>
</reference>
<comment type="caution">
    <text evidence="8">The sequence shown here is derived from an EMBL/GenBank/DDBJ whole genome shotgun (WGS) entry which is preliminary data.</text>
</comment>
<evidence type="ECO:0000256" key="2">
    <source>
        <dbReference type="ARBA" id="ARBA00022723"/>
    </source>
</evidence>
<keyword evidence="9" id="KW-1185">Reference proteome</keyword>
<keyword evidence="4 6" id="KW-0560">Oxidoreductase</keyword>
<evidence type="ECO:0000256" key="3">
    <source>
        <dbReference type="ARBA" id="ARBA00022896"/>
    </source>
</evidence>
<dbReference type="PANTHER" id="PTHR10209">
    <property type="entry name" value="OXIDOREDUCTASE, 2OG-FE II OXYGENASE FAMILY PROTEIN"/>
    <property type="match status" value="1"/>
</dbReference>
<keyword evidence="5 6" id="KW-0408">Iron</keyword>
<evidence type="ECO:0000313" key="9">
    <source>
        <dbReference type="Proteomes" id="UP000594638"/>
    </source>
</evidence>
<dbReference type="Gramene" id="OE9A048946T1">
    <property type="protein sequence ID" value="OE9A048946C1"/>
    <property type="gene ID" value="OE9A048946"/>
</dbReference>
<dbReference type="GO" id="GO:0009805">
    <property type="term" value="P:coumarin biosynthetic process"/>
    <property type="evidence" value="ECO:0007669"/>
    <property type="project" value="UniProtKB-ARBA"/>
</dbReference>
<dbReference type="InterPro" id="IPR026992">
    <property type="entry name" value="DIOX_N"/>
</dbReference>
<evidence type="ECO:0000259" key="7">
    <source>
        <dbReference type="PROSITE" id="PS51471"/>
    </source>
</evidence>
<evidence type="ECO:0000256" key="6">
    <source>
        <dbReference type="RuleBase" id="RU003682"/>
    </source>
</evidence>
<keyword evidence="3" id="KW-0847">Vitamin C</keyword>
<dbReference type="Gene3D" id="2.60.120.330">
    <property type="entry name" value="B-lactam Antibiotic, Isopenicillin N Synthase, Chain"/>
    <property type="match status" value="1"/>
</dbReference>
<protein>
    <submittedName>
        <fullName evidence="8">Deacetoxyvindoline 4-hydroxylase-like</fullName>
    </submittedName>
</protein>
<comment type="similarity">
    <text evidence="1 6">Belongs to the iron/ascorbate-dependent oxidoreductase family.</text>
</comment>
<proteinExistence type="inferred from homology"/>
<evidence type="ECO:0000313" key="8">
    <source>
        <dbReference type="EMBL" id="CAA2956070.1"/>
    </source>
</evidence>
<evidence type="ECO:0000256" key="4">
    <source>
        <dbReference type="ARBA" id="ARBA00023002"/>
    </source>
</evidence>
<dbReference type="GO" id="GO:0016706">
    <property type="term" value="F:2-oxoglutarate-dependent dioxygenase activity"/>
    <property type="evidence" value="ECO:0007669"/>
    <property type="project" value="UniProtKB-ARBA"/>
</dbReference>
<evidence type="ECO:0000256" key="5">
    <source>
        <dbReference type="ARBA" id="ARBA00023004"/>
    </source>
</evidence>
<dbReference type="PROSITE" id="PS51471">
    <property type="entry name" value="FE2OG_OXY"/>
    <property type="match status" value="1"/>
</dbReference>
<dbReference type="GO" id="GO:0046872">
    <property type="term" value="F:metal ion binding"/>
    <property type="evidence" value="ECO:0007669"/>
    <property type="project" value="UniProtKB-KW"/>
</dbReference>
<dbReference type="AlphaFoldDB" id="A0A8S0PTG9"/>
<dbReference type="GO" id="GO:0002238">
    <property type="term" value="P:response to molecule of fungal origin"/>
    <property type="evidence" value="ECO:0007669"/>
    <property type="project" value="UniProtKB-ARBA"/>
</dbReference>
<dbReference type="Pfam" id="PF03171">
    <property type="entry name" value="2OG-FeII_Oxy"/>
    <property type="match status" value="1"/>
</dbReference>
<feature type="domain" description="Fe2OG dioxygenase" evidence="7">
    <location>
        <begin position="217"/>
        <end position="319"/>
    </location>
</feature>
<dbReference type="InterPro" id="IPR005123">
    <property type="entry name" value="Oxoglu/Fe-dep_dioxygenase_dom"/>
</dbReference>
<dbReference type="Pfam" id="PF14226">
    <property type="entry name" value="DIOX_N"/>
    <property type="match status" value="1"/>
</dbReference>